<dbReference type="SMART" id="SM00631">
    <property type="entry name" value="Zn_pept"/>
    <property type="match status" value="1"/>
</dbReference>
<comment type="cofactor">
    <cofactor evidence="1">
        <name>Zn(2+)</name>
        <dbReference type="ChEBI" id="CHEBI:29105"/>
    </cofactor>
</comment>
<evidence type="ECO:0000259" key="16">
    <source>
        <dbReference type="PROSITE" id="PS52035"/>
    </source>
</evidence>
<evidence type="ECO:0000256" key="3">
    <source>
        <dbReference type="ARBA" id="ARBA00022645"/>
    </source>
</evidence>
<sequence>MTSLRALCLFLFVDSLRAYTVDSIYKDEPTHNYRNYKLIRIYPDSDDTLKYLNTLYEGSSPYQLDFWQPPTHIGGIVDVTVAPSDAPIFVRDLESKHLNYIVAVNDLAQAIENERSPEVFYHPEAGGYSYDKYNTLEDIHNEMMRLRKEKPGMISLIDIGESHENRTLLVIKISGRKSTLGKKTSIWIDAGIHAREWIAPATAMYIVHELVRNYDSNPKIQKILDHMDFYILPVMNPDGYEYSRLKNRMWRKNRRQALCKRQHFHTVCCGGVDLNRNFDWFWSSTGSSTDPCHETYHGPSAFSEPETRAVRDYLQANKPEAFITLHSYSQMWLIPYGHRKRSYPQDYKTALRPLAERATKALYDLYGTKYKVGTGADLMYEASGGSHDWAKGTLKVNYAYLVELRPKNTALGYGFLLPEREIAATGLETFEAIKVIADEMIAQFVEPELRRIVRPTPSPLPKRRGYKIVDTTPHDQSIRTTTMQETSTETVSTTSMTTTSMTSTTPSTTTEQPTTTFSSSTIETTTLDVGSAVKCVDYGSYCRLWGVLGLCERPSVIDIMAYMNSYNLPQIFASVDKDRSGQISADELQRALSNGTWNPFNPETCRLMIGMFDSNGDGAINLQEFQALWNYINEWTNCFRGFDLDNSGNIDKTELQNALTRFGYRLSDQFYNILMLKFDRTHTGRINFDDFIQLCVVLQTLTAAFRDKDVDRDGVITIRYEEFLTMITGMVLKMLG</sequence>
<dbReference type="Proteomes" id="UP001303046">
    <property type="component" value="Unassembled WGS sequence"/>
</dbReference>
<dbReference type="CDD" id="cd03860">
    <property type="entry name" value="M14_CP_A-B_like"/>
    <property type="match status" value="1"/>
</dbReference>
<dbReference type="InterPro" id="IPR003146">
    <property type="entry name" value="M14A_act_pep"/>
</dbReference>
<dbReference type="Gene3D" id="1.10.238.10">
    <property type="entry name" value="EF-hand"/>
    <property type="match status" value="1"/>
</dbReference>
<dbReference type="InterPro" id="IPR036990">
    <property type="entry name" value="M14A-like_propep"/>
</dbReference>
<keyword evidence="11" id="KW-1015">Disulfide bond</keyword>
<dbReference type="PROSITE" id="PS52035">
    <property type="entry name" value="PEPTIDASE_M14"/>
    <property type="match status" value="1"/>
</dbReference>
<feature type="region of interest" description="Disordered" evidence="13">
    <location>
        <begin position="480"/>
        <end position="517"/>
    </location>
</feature>
<dbReference type="Pfam" id="PF13499">
    <property type="entry name" value="EF-hand_7"/>
    <property type="match status" value="2"/>
</dbReference>
<name>A0ABR1BMB8_NECAM</name>
<dbReference type="PANTHER" id="PTHR11705">
    <property type="entry name" value="PROTEASE FAMILY M14 CARBOXYPEPTIDASE A,B"/>
    <property type="match status" value="1"/>
</dbReference>
<comment type="caution">
    <text evidence="17">The sequence shown here is derived from an EMBL/GenBank/DDBJ whole genome shotgun (WGS) entry which is preliminary data.</text>
</comment>
<feature type="signal peptide" evidence="14">
    <location>
        <begin position="1"/>
        <end position="18"/>
    </location>
</feature>
<dbReference type="InterPro" id="IPR057247">
    <property type="entry name" value="CARBOXYPEPT_ZN_2"/>
</dbReference>
<keyword evidence="3" id="KW-0121">Carboxypeptidase</keyword>
<evidence type="ECO:0000313" key="17">
    <source>
        <dbReference type="EMBL" id="KAK6727045.1"/>
    </source>
</evidence>
<dbReference type="SUPFAM" id="SSF53187">
    <property type="entry name" value="Zn-dependent exopeptidases"/>
    <property type="match status" value="1"/>
</dbReference>
<feature type="domain" description="EF-hand" evidence="15">
    <location>
        <begin position="630"/>
        <end position="665"/>
    </location>
</feature>
<gene>
    <name evidence="17" type="primary">Necator_chrI.g1131</name>
    <name evidence="17" type="ORF">RB195_005007</name>
</gene>
<dbReference type="InterPro" id="IPR011992">
    <property type="entry name" value="EF-hand-dom_pair"/>
</dbReference>
<comment type="similarity">
    <text evidence="2 12">Belongs to the peptidase M14 family.</text>
</comment>
<proteinExistence type="inferred from homology"/>
<dbReference type="Gene3D" id="3.40.630.10">
    <property type="entry name" value="Zn peptidases"/>
    <property type="match status" value="1"/>
</dbReference>
<evidence type="ECO:0000256" key="7">
    <source>
        <dbReference type="ARBA" id="ARBA00022801"/>
    </source>
</evidence>
<keyword evidence="8" id="KW-0862">Zinc</keyword>
<dbReference type="PRINTS" id="PR00765">
    <property type="entry name" value="CRBOXYPTASEA"/>
</dbReference>
<evidence type="ECO:0000256" key="1">
    <source>
        <dbReference type="ARBA" id="ARBA00001947"/>
    </source>
</evidence>
<evidence type="ECO:0000256" key="5">
    <source>
        <dbReference type="ARBA" id="ARBA00022723"/>
    </source>
</evidence>
<evidence type="ECO:0000256" key="2">
    <source>
        <dbReference type="ARBA" id="ARBA00005988"/>
    </source>
</evidence>
<evidence type="ECO:0000259" key="15">
    <source>
        <dbReference type="PROSITE" id="PS50222"/>
    </source>
</evidence>
<dbReference type="PROSITE" id="PS50222">
    <property type="entry name" value="EF_HAND_2"/>
    <property type="match status" value="3"/>
</dbReference>
<evidence type="ECO:0000313" key="18">
    <source>
        <dbReference type="Proteomes" id="UP001303046"/>
    </source>
</evidence>
<dbReference type="SUPFAM" id="SSF47473">
    <property type="entry name" value="EF-hand"/>
    <property type="match status" value="1"/>
</dbReference>
<evidence type="ECO:0000256" key="13">
    <source>
        <dbReference type="SAM" id="MobiDB-lite"/>
    </source>
</evidence>
<feature type="domain" description="EF-hand" evidence="15">
    <location>
        <begin position="570"/>
        <end position="598"/>
    </location>
</feature>
<keyword evidence="4" id="KW-0645">Protease</keyword>
<protein>
    <recommendedName>
        <fullName evidence="19">EF hand</fullName>
    </recommendedName>
</protein>
<keyword evidence="5" id="KW-0479">Metal-binding</keyword>
<feature type="active site" description="Proton donor/acceptor" evidence="12">
    <location>
        <position position="403"/>
    </location>
</feature>
<organism evidence="17 18">
    <name type="scientific">Necator americanus</name>
    <name type="common">Human hookworm</name>
    <dbReference type="NCBI Taxonomy" id="51031"/>
    <lineage>
        <taxon>Eukaryota</taxon>
        <taxon>Metazoa</taxon>
        <taxon>Ecdysozoa</taxon>
        <taxon>Nematoda</taxon>
        <taxon>Chromadorea</taxon>
        <taxon>Rhabditida</taxon>
        <taxon>Rhabditina</taxon>
        <taxon>Rhabditomorpha</taxon>
        <taxon>Strongyloidea</taxon>
        <taxon>Ancylostomatidae</taxon>
        <taxon>Bunostominae</taxon>
        <taxon>Necator</taxon>
    </lineage>
</organism>
<evidence type="ECO:0000256" key="11">
    <source>
        <dbReference type="ARBA" id="ARBA00023157"/>
    </source>
</evidence>
<evidence type="ECO:0000256" key="10">
    <source>
        <dbReference type="ARBA" id="ARBA00023049"/>
    </source>
</evidence>
<dbReference type="EMBL" id="JAVFWL010000001">
    <property type="protein sequence ID" value="KAK6727045.1"/>
    <property type="molecule type" value="Genomic_DNA"/>
</dbReference>
<feature type="domain" description="Peptidase M14" evidence="16">
    <location>
        <begin position="132"/>
        <end position="440"/>
    </location>
</feature>
<feature type="domain" description="EF-hand" evidence="15">
    <location>
        <begin position="696"/>
        <end position="733"/>
    </location>
</feature>
<feature type="chain" id="PRO_5045122039" description="EF hand" evidence="14">
    <location>
        <begin position="19"/>
        <end position="736"/>
    </location>
</feature>
<dbReference type="PROSITE" id="PS00133">
    <property type="entry name" value="CARBOXYPEPT_ZN_2"/>
    <property type="match status" value="1"/>
</dbReference>
<dbReference type="InterPro" id="IPR002048">
    <property type="entry name" value="EF_hand_dom"/>
</dbReference>
<keyword evidence="18" id="KW-1185">Reference proteome</keyword>
<evidence type="ECO:0000256" key="8">
    <source>
        <dbReference type="ARBA" id="ARBA00022833"/>
    </source>
</evidence>
<dbReference type="Pfam" id="PF00246">
    <property type="entry name" value="Peptidase_M14"/>
    <property type="match status" value="1"/>
</dbReference>
<keyword evidence="6 14" id="KW-0732">Signal</keyword>
<keyword evidence="7" id="KW-0378">Hydrolase</keyword>
<keyword evidence="9" id="KW-0106">Calcium</keyword>
<evidence type="ECO:0000256" key="4">
    <source>
        <dbReference type="ARBA" id="ARBA00022670"/>
    </source>
</evidence>
<dbReference type="PROSITE" id="PS00018">
    <property type="entry name" value="EF_HAND_1"/>
    <property type="match status" value="2"/>
</dbReference>
<reference evidence="17 18" key="1">
    <citation type="submission" date="2023-08" db="EMBL/GenBank/DDBJ databases">
        <title>A Necator americanus chromosomal reference genome.</title>
        <authorList>
            <person name="Ilik V."/>
            <person name="Petrzelkova K.J."/>
            <person name="Pardy F."/>
            <person name="Fuh T."/>
            <person name="Niatou-Singa F.S."/>
            <person name="Gouil Q."/>
            <person name="Baker L."/>
            <person name="Ritchie M.E."/>
            <person name="Jex A.R."/>
            <person name="Gazzola D."/>
            <person name="Li H."/>
            <person name="Toshio Fujiwara R."/>
            <person name="Zhan B."/>
            <person name="Aroian R.V."/>
            <person name="Pafco B."/>
            <person name="Schwarz E.M."/>
        </authorList>
    </citation>
    <scope>NUCLEOTIDE SEQUENCE [LARGE SCALE GENOMIC DNA]</scope>
    <source>
        <strain evidence="17 18">Aroian</strain>
        <tissue evidence="17">Whole animal</tissue>
    </source>
</reference>
<evidence type="ECO:0000256" key="9">
    <source>
        <dbReference type="ARBA" id="ARBA00022837"/>
    </source>
</evidence>
<accession>A0ABR1BMB8</accession>
<dbReference type="Pfam" id="PF02244">
    <property type="entry name" value="Propep_M14"/>
    <property type="match status" value="1"/>
</dbReference>
<dbReference type="InterPro" id="IPR018247">
    <property type="entry name" value="EF_Hand_1_Ca_BS"/>
</dbReference>
<evidence type="ECO:0008006" key="19">
    <source>
        <dbReference type="Google" id="ProtNLM"/>
    </source>
</evidence>
<dbReference type="SUPFAM" id="SSF54897">
    <property type="entry name" value="Protease propeptides/inhibitors"/>
    <property type="match status" value="1"/>
</dbReference>
<evidence type="ECO:0000256" key="6">
    <source>
        <dbReference type="ARBA" id="ARBA00022729"/>
    </source>
</evidence>
<dbReference type="CDD" id="cd16183">
    <property type="entry name" value="EFh_PEF_ALG-2"/>
    <property type="match status" value="1"/>
</dbReference>
<dbReference type="PANTHER" id="PTHR11705:SF133">
    <property type="entry name" value="PEPTIDASE M14 CARBOXYPEPTIDASE A DOMAIN-CONTAINING PROTEIN"/>
    <property type="match status" value="1"/>
</dbReference>
<evidence type="ECO:0000256" key="12">
    <source>
        <dbReference type="PROSITE-ProRule" id="PRU01379"/>
    </source>
</evidence>
<dbReference type="Gene3D" id="3.30.70.340">
    <property type="entry name" value="Metallocarboxypeptidase-like"/>
    <property type="match status" value="1"/>
</dbReference>
<evidence type="ECO:0000256" key="14">
    <source>
        <dbReference type="SAM" id="SignalP"/>
    </source>
</evidence>
<dbReference type="SMART" id="SM00054">
    <property type="entry name" value="EFh"/>
    <property type="match status" value="5"/>
</dbReference>
<keyword evidence="10" id="KW-0482">Metalloprotease</keyword>
<dbReference type="InterPro" id="IPR000834">
    <property type="entry name" value="Peptidase_M14"/>
</dbReference>